<reference evidence="1" key="1">
    <citation type="submission" date="2022-07" db="EMBL/GenBank/DDBJ databases">
        <title>Evaluation of T. orientalis genome assembly methods using nanopore sequencing and analysis of variation between genomes.</title>
        <authorList>
            <person name="Yam J."/>
            <person name="Micallef M.L."/>
            <person name="Liu M."/>
            <person name="Djordjevic S.P."/>
            <person name="Bogema D.R."/>
            <person name="Jenkins C."/>
        </authorList>
    </citation>
    <scope>NUCLEOTIDE SEQUENCE</scope>
    <source>
        <strain evidence="1">Fish Creek</strain>
    </source>
</reference>
<sequence>MRAFFHNNSDNSDPLSRPFNDNVVKLTNYDEYHNYVYKPLVTDTVNVNDLVVSVFFNRQSTASLSVLDSVNELSESFPLNKFLLVDSDLVPRSAYDADVQHFPSALISYGGDLYRDLVSEESGFNPTTRRYYSWTFNCSGEENLENNVCVLPKNFYNSVLNAIKKFSSYNGKKVSSIKSKAGTHSYTHGIDTDNLNVKRVGWPTE</sequence>
<gene>
    <name evidence="1" type="ORF">MACJ_003624</name>
</gene>
<accession>A0A976SL28</accession>
<name>A0A976SL28_THEOR</name>
<dbReference type="AlphaFoldDB" id="A0A976SL28"/>
<proteinExistence type="predicted"/>
<evidence type="ECO:0000313" key="1">
    <source>
        <dbReference type="EMBL" id="UVC54655.1"/>
    </source>
</evidence>
<dbReference type="EMBL" id="CP056068">
    <property type="protein sequence ID" value="UVC54655.1"/>
    <property type="molecule type" value="Genomic_DNA"/>
</dbReference>
<evidence type="ECO:0000313" key="2">
    <source>
        <dbReference type="Proteomes" id="UP000244803"/>
    </source>
</evidence>
<organism evidence="1 2">
    <name type="scientific">Theileria orientalis</name>
    <dbReference type="NCBI Taxonomy" id="68886"/>
    <lineage>
        <taxon>Eukaryota</taxon>
        <taxon>Sar</taxon>
        <taxon>Alveolata</taxon>
        <taxon>Apicomplexa</taxon>
        <taxon>Aconoidasida</taxon>
        <taxon>Piroplasmida</taxon>
        <taxon>Theileriidae</taxon>
        <taxon>Theileria</taxon>
    </lineage>
</organism>
<protein>
    <submittedName>
        <fullName evidence="1">Uncharacterized protein</fullName>
    </submittedName>
</protein>
<dbReference type="Proteomes" id="UP000244803">
    <property type="component" value="Chromosome 2"/>
</dbReference>